<evidence type="ECO:0000256" key="1">
    <source>
        <dbReference type="ARBA" id="ARBA00004141"/>
    </source>
</evidence>
<feature type="transmembrane region" description="Helical" evidence="6">
    <location>
        <begin position="132"/>
        <end position="155"/>
    </location>
</feature>
<dbReference type="GO" id="GO:0005886">
    <property type="term" value="C:plasma membrane"/>
    <property type="evidence" value="ECO:0007669"/>
    <property type="project" value="TreeGrafter"/>
</dbReference>
<accession>A0AAV5WN97</accession>
<keyword evidence="4 6" id="KW-1133">Transmembrane helix</keyword>
<comment type="subcellular location">
    <subcellularLocation>
        <location evidence="1 6">Membrane</location>
        <topology evidence="1 6">Multi-pass membrane protein</topology>
    </subcellularLocation>
</comment>
<evidence type="ECO:0000313" key="8">
    <source>
        <dbReference type="Proteomes" id="UP001432322"/>
    </source>
</evidence>
<evidence type="ECO:0000256" key="5">
    <source>
        <dbReference type="ARBA" id="ARBA00023136"/>
    </source>
</evidence>
<dbReference type="Proteomes" id="UP001432322">
    <property type="component" value="Unassembled WGS sequence"/>
</dbReference>
<dbReference type="EMBL" id="BTSY01000006">
    <property type="protein sequence ID" value="GMT33110.1"/>
    <property type="molecule type" value="Genomic_DNA"/>
</dbReference>
<feature type="transmembrane region" description="Helical" evidence="6">
    <location>
        <begin position="273"/>
        <end position="296"/>
    </location>
</feature>
<feature type="non-terminal residue" evidence="7">
    <location>
        <position position="1"/>
    </location>
</feature>
<evidence type="ECO:0000256" key="4">
    <source>
        <dbReference type="ARBA" id="ARBA00022989"/>
    </source>
</evidence>
<dbReference type="InterPro" id="IPR008952">
    <property type="entry name" value="Tetraspanin_EC2_sf"/>
</dbReference>
<evidence type="ECO:0000256" key="6">
    <source>
        <dbReference type="RuleBase" id="RU361218"/>
    </source>
</evidence>
<dbReference type="PRINTS" id="PR00259">
    <property type="entry name" value="TMFOUR"/>
</dbReference>
<comment type="caution">
    <text evidence="7">The sequence shown here is derived from an EMBL/GenBank/DDBJ whole genome shotgun (WGS) entry which is preliminary data.</text>
</comment>
<evidence type="ECO:0000313" key="7">
    <source>
        <dbReference type="EMBL" id="GMT33110.1"/>
    </source>
</evidence>
<gene>
    <name evidence="7" type="ORF">PFISCL1PPCAC_24407</name>
</gene>
<dbReference type="PANTHER" id="PTHR19282">
    <property type="entry name" value="TETRASPANIN"/>
    <property type="match status" value="1"/>
</dbReference>
<protein>
    <recommendedName>
        <fullName evidence="6">Tetraspanin</fullName>
    </recommendedName>
</protein>
<dbReference type="InterPro" id="IPR018499">
    <property type="entry name" value="Tetraspanin/Peripherin"/>
</dbReference>
<name>A0AAV5WN97_9BILA</name>
<keyword evidence="8" id="KW-1185">Reference proteome</keyword>
<organism evidence="7 8">
    <name type="scientific">Pristionchus fissidentatus</name>
    <dbReference type="NCBI Taxonomy" id="1538716"/>
    <lineage>
        <taxon>Eukaryota</taxon>
        <taxon>Metazoa</taxon>
        <taxon>Ecdysozoa</taxon>
        <taxon>Nematoda</taxon>
        <taxon>Chromadorea</taxon>
        <taxon>Rhabditida</taxon>
        <taxon>Rhabditina</taxon>
        <taxon>Diplogasteromorpha</taxon>
        <taxon>Diplogasteroidea</taxon>
        <taxon>Neodiplogasteridae</taxon>
        <taxon>Pristionchus</taxon>
    </lineage>
</organism>
<dbReference type="AlphaFoldDB" id="A0AAV5WN97"/>
<dbReference type="PANTHER" id="PTHR19282:SF541">
    <property type="entry name" value="TETRASPANIN"/>
    <property type="match status" value="1"/>
</dbReference>
<feature type="transmembrane region" description="Helical" evidence="6">
    <location>
        <begin position="42"/>
        <end position="65"/>
    </location>
</feature>
<dbReference type="Pfam" id="PF00335">
    <property type="entry name" value="Tetraspanin"/>
    <property type="match status" value="1"/>
</dbReference>
<feature type="transmembrane region" description="Helical" evidence="6">
    <location>
        <begin position="102"/>
        <end position="125"/>
    </location>
</feature>
<keyword evidence="3 6" id="KW-0812">Transmembrane</keyword>
<proteinExistence type="inferred from homology"/>
<dbReference type="InterPro" id="IPR000301">
    <property type="entry name" value="Tetraspanin_animals"/>
</dbReference>
<sequence>SLSLSFSSLPFASPFFLPSSESLLHSIRMPLSCGARALKFSLFVFNLVFLLSGVVCLGLGTWLIIDKYALDNLAAATAKVKGYENDDGLRDLATKPVAVRQIGFVLLFGGLVVIVVAFLGCCGAAKEWRPLLCCYATCLMIILATEIAAAIYAAMHSHMFSKDFRPVLHALLKAYNGTDSPTGKKSDELLVKTAFDKLMTEKSCCGVDSKVGEFNTTGWYALTGGRHEFPPACCPPDRKGRLMKHCPRISRHIHGCYKKIEESFQEIIIHFKFVAWTVVFIAMIQVFGIIVAFWLCDSISHDEDNLF</sequence>
<evidence type="ECO:0000256" key="2">
    <source>
        <dbReference type="ARBA" id="ARBA00006840"/>
    </source>
</evidence>
<keyword evidence="5 6" id="KW-0472">Membrane</keyword>
<comment type="similarity">
    <text evidence="2 6">Belongs to the tetraspanin (TM4SF) family.</text>
</comment>
<evidence type="ECO:0000256" key="3">
    <source>
        <dbReference type="ARBA" id="ARBA00022692"/>
    </source>
</evidence>
<dbReference type="PIRSF" id="PIRSF002419">
    <property type="entry name" value="Tetraspanin"/>
    <property type="match status" value="1"/>
</dbReference>
<reference evidence="7" key="1">
    <citation type="submission" date="2023-10" db="EMBL/GenBank/DDBJ databases">
        <title>Genome assembly of Pristionchus species.</title>
        <authorList>
            <person name="Yoshida K."/>
            <person name="Sommer R.J."/>
        </authorList>
    </citation>
    <scope>NUCLEOTIDE SEQUENCE</scope>
    <source>
        <strain evidence="7">RS5133</strain>
    </source>
</reference>
<dbReference type="SUPFAM" id="SSF48652">
    <property type="entry name" value="Tetraspanin"/>
    <property type="match status" value="1"/>
</dbReference>